<dbReference type="PRINTS" id="PR00080">
    <property type="entry name" value="SDRFAMILY"/>
</dbReference>
<dbReference type="Gene3D" id="3.40.50.720">
    <property type="entry name" value="NAD(P)-binding Rossmann-like Domain"/>
    <property type="match status" value="1"/>
</dbReference>
<dbReference type="InterPro" id="IPR036291">
    <property type="entry name" value="NAD(P)-bd_dom_sf"/>
</dbReference>
<dbReference type="CDD" id="cd05233">
    <property type="entry name" value="SDR_c"/>
    <property type="match status" value="1"/>
</dbReference>
<gene>
    <name evidence="4" type="ORF">GCWU000342_01756</name>
</gene>
<reference evidence="4" key="1">
    <citation type="submission" date="2009-04" db="EMBL/GenBank/DDBJ databases">
        <authorList>
            <person name="Weinstock G."/>
            <person name="Sodergren E."/>
            <person name="Clifton S."/>
            <person name="Fulton L."/>
            <person name="Fulton B."/>
            <person name="Courtney L."/>
            <person name="Fronick C."/>
            <person name="Harrison M."/>
            <person name="Strong C."/>
            <person name="Farmer C."/>
            <person name="Delahaunty K."/>
            <person name="Markovic C."/>
            <person name="Hall O."/>
            <person name="Minx P."/>
            <person name="Tomlinson C."/>
            <person name="Mitreva M."/>
            <person name="Nelson J."/>
            <person name="Hou S."/>
            <person name="Wollam A."/>
            <person name="Pepin K.H."/>
            <person name="Johnson M."/>
            <person name="Bhonagiri V."/>
            <person name="Nash W.E."/>
            <person name="Warren W."/>
            <person name="Chinwalla A."/>
            <person name="Mardis E.R."/>
            <person name="Wilson R.K."/>
        </authorList>
    </citation>
    <scope>NUCLEOTIDE SEQUENCE [LARGE SCALE GENOMIC DNA]</scope>
    <source>
        <strain evidence="4">DSM 14600</strain>
    </source>
</reference>
<dbReference type="InterPro" id="IPR020904">
    <property type="entry name" value="Sc_DH/Rdtase_CS"/>
</dbReference>
<dbReference type="HOGENOM" id="CLU_010194_1_3_9"/>
<dbReference type="PANTHER" id="PTHR42760:SF40">
    <property type="entry name" value="3-OXOACYL-[ACYL-CARRIER-PROTEIN] REDUCTASE, CHLOROPLASTIC"/>
    <property type="match status" value="1"/>
</dbReference>
<dbReference type="Pfam" id="PF00106">
    <property type="entry name" value="adh_short"/>
    <property type="match status" value="1"/>
</dbReference>
<accession>C4GCR2</accession>
<dbReference type="GO" id="GO:0030497">
    <property type="term" value="P:fatty acid elongation"/>
    <property type="evidence" value="ECO:0007669"/>
    <property type="project" value="TreeGrafter"/>
</dbReference>
<organism evidence="4 5">
    <name type="scientific">Shuttleworthella satelles DSM 14600</name>
    <dbReference type="NCBI Taxonomy" id="626523"/>
    <lineage>
        <taxon>Bacteria</taxon>
        <taxon>Bacillati</taxon>
        <taxon>Bacillota</taxon>
        <taxon>Clostridia</taxon>
        <taxon>Lachnospirales</taxon>
        <taxon>Lachnospiraceae</taxon>
        <taxon>Shuttleworthella</taxon>
    </lineage>
</organism>
<dbReference type="PANTHER" id="PTHR42760">
    <property type="entry name" value="SHORT-CHAIN DEHYDROGENASES/REDUCTASES FAMILY MEMBER"/>
    <property type="match status" value="1"/>
</dbReference>
<dbReference type="PRINTS" id="PR00081">
    <property type="entry name" value="GDHRDH"/>
</dbReference>
<evidence type="ECO:0000313" key="4">
    <source>
        <dbReference type="EMBL" id="EEP27762.1"/>
    </source>
</evidence>
<dbReference type="FunFam" id="3.40.50.720:FF:000173">
    <property type="entry name" value="3-oxoacyl-[acyl-carrier protein] reductase"/>
    <property type="match status" value="1"/>
</dbReference>
<dbReference type="Proteomes" id="UP000003494">
    <property type="component" value="Unassembled WGS sequence"/>
</dbReference>
<dbReference type="GO" id="GO:0016616">
    <property type="term" value="F:oxidoreductase activity, acting on the CH-OH group of donors, NAD or NADP as acceptor"/>
    <property type="evidence" value="ECO:0007669"/>
    <property type="project" value="TreeGrafter"/>
</dbReference>
<name>C4GCR2_9FIRM</name>
<sequence length="242" mass="25857">MTGASGGIGSVIARALAQRGYQLTLLGYHSEEALQNLTEELRSASKNQDSAIRVLPLLGDIADPAFVEEAARRHLEQYGSIDLIVNNAGIAHLGLITDMSVGDWQRLMDVNVNALFYTSKFLVPSMIRAQKGQIVNISSMWGRVGASCEVAYSASKGAVNAFTMALAKELAPSHIQVNALACGMIDTRMNAMLSQEDKTAIIRDIPADRMGTAQDVARALIALLDSGDYLTGQVIGLDGGYI</sequence>
<dbReference type="eggNOG" id="COG1028">
    <property type="taxonomic scope" value="Bacteria"/>
</dbReference>
<proteinExistence type="inferred from homology"/>
<protein>
    <submittedName>
        <fullName evidence="4">Oxidoreductase, short chain dehydrogenase/reductase family protein</fullName>
    </submittedName>
</protein>
<evidence type="ECO:0000256" key="2">
    <source>
        <dbReference type="ARBA" id="ARBA00023002"/>
    </source>
</evidence>
<dbReference type="AlphaFoldDB" id="C4GCR2"/>
<dbReference type="STRING" id="626523.GCWU000342_01756"/>
<dbReference type="EMBL" id="ACIP02000004">
    <property type="protein sequence ID" value="EEP27762.1"/>
    <property type="molecule type" value="Genomic_DNA"/>
</dbReference>
<dbReference type="PROSITE" id="PS00061">
    <property type="entry name" value="ADH_SHORT"/>
    <property type="match status" value="1"/>
</dbReference>
<dbReference type="SUPFAM" id="SSF51735">
    <property type="entry name" value="NAD(P)-binding Rossmann-fold domains"/>
    <property type="match status" value="1"/>
</dbReference>
<dbReference type="NCBIfam" id="NF047420">
    <property type="entry name" value="EF_P_mod_YmfI"/>
    <property type="match status" value="1"/>
</dbReference>
<evidence type="ECO:0000313" key="5">
    <source>
        <dbReference type="Proteomes" id="UP000003494"/>
    </source>
</evidence>
<dbReference type="InterPro" id="IPR002347">
    <property type="entry name" value="SDR_fam"/>
</dbReference>
<evidence type="ECO:0000256" key="1">
    <source>
        <dbReference type="ARBA" id="ARBA00006484"/>
    </source>
</evidence>
<comment type="caution">
    <text evidence="4">The sequence shown here is derived from an EMBL/GenBank/DDBJ whole genome shotgun (WGS) entry which is preliminary data.</text>
</comment>
<comment type="similarity">
    <text evidence="1 3">Belongs to the short-chain dehydrogenases/reductases (SDR) family.</text>
</comment>
<keyword evidence="5" id="KW-1185">Reference proteome</keyword>
<evidence type="ECO:0000256" key="3">
    <source>
        <dbReference type="RuleBase" id="RU000363"/>
    </source>
</evidence>
<keyword evidence="2" id="KW-0560">Oxidoreductase</keyword>